<evidence type="ECO:0000256" key="7">
    <source>
        <dbReference type="ARBA" id="ARBA00023285"/>
    </source>
</evidence>
<dbReference type="NCBIfam" id="NF005306">
    <property type="entry name" value="PRK06837.1"/>
    <property type="match status" value="1"/>
</dbReference>
<comment type="cofactor">
    <cofactor evidence="2">
        <name>Zn(2+)</name>
        <dbReference type="ChEBI" id="CHEBI:29105"/>
    </cofactor>
</comment>
<dbReference type="InterPro" id="IPR033687">
    <property type="entry name" value="YodQ-like"/>
</dbReference>
<dbReference type="Proteomes" id="UP001279642">
    <property type="component" value="Unassembled WGS sequence"/>
</dbReference>
<evidence type="ECO:0000256" key="3">
    <source>
        <dbReference type="ARBA" id="ARBA00006247"/>
    </source>
</evidence>
<dbReference type="EC" id="3.4.-.-" evidence="9"/>
<evidence type="ECO:0000256" key="1">
    <source>
        <dbReference type="ARBA" id="ARBA00001941"/>
    </source>
</evidence>
<evidence type="ECO:0000256" key="4">
    <source>
        <dbReference type="ARBA" id="ARBA00022723"/>
    </source>
</evidence>
<comment type="caution">
    <text evidence="9">The sequence shown here is derived from an EMBL/GenBank/DDBJ whole genome shotgun (WGS) entry which is preliminary data.</text>
</comment>
<reference evidence="9 10" key="1">
    <citation type="journal article" date="2016" name="Antonie Van Leeuwenhoek">
        <title>Dongia soli sp. nov., isolated from soil from Dokdo, Korea.</title>
        <authorList>
            <person name="Kim D.U."/>
            <person name="Lee H."/>
            <person name="Kim H."/>
            <person name="Kim S.G."/>
            <person name="Ka J.O."/>
        </authorList>
    </citation>
    <scope>NUCLEOTIDE SEQUENCE [LARGE SCALE GENOMIC DNA]</scope>
    <source>
        <strain evidence="9 10">D78</strain>
    </source>
</reference>
<dbReference type="GO" id="GO:0016787">
    <property type="term" value="F:hydrolase activity"/>
    <property type="evidence" value="ECO:0007669"/>
    <property type="project" value="UniProtKB-KW"/>
</dbReference>
<feature type="domain" description="Peptidase M20 dimerisation" evidence="8">
    <location>
        <begin position="211"/>
        <end position="322"/>
    </location>
</feature>
<keyword evidence="5 9" id="KW-0378">Hydrolase</keyword>
<dbReference type="CDD" id="cd03895">
    <property type="entry name" value="M20_ArgE_DapE-like"/>
    <property type="match status" value="1"/>
</dbReference>
<evidence type="ECO:0000256" key="5">
    <source>
        <dbReference type="ARBA" id="ARBA00022801"/>
    </source>
</evidence>
<dbReference type="SUPFAM" id="SSF55031">
    <property type="entry name" value="Bacterial exopeptidase dimerisation domain"/>
    <property type="match status" value="1"/>
</dbReference>
<comment type="cofactor">
    <cofactor evidence="1">
        <name>Co(2+)</name>
        <dbReference type="ChEBI" id="CHEBI:48828"/>
    </cofactor>
</comment>
<keyword evidence="6" id="KW-0862">Zinc</keyword>
<dbReference type="Pfam" id="PF07687">
    <property type="entry name" value="M20_dimer"/>
    <property type="match status" value="1"/>
</dbReference>
<dbReference type="RefSeq" id="WP_320510931.1">
    <property type="nucleotide sequence ID" value="NZ_JAXCLW010000015.1"/>
</dbReference>
<comment type="similarity">
    <text evidence="3">Belongs to the peptidase M20A family.</text>
</comment>
<dbReference type="NCBIfam" id="TIGR01910">
    <property type="entry name" value="DapE-ArgE"/>
    <property type="match status" value="1"/>
</dbReference>
<name>A0ABU5EL19_9PROT</name>
<evidence type="ECO:0000256" key="2">
    <source>
        <dbReference type="ARBA" id="ARBA00001947"/>
    </source>
</evidence>
<evidence type="ECO:0000259" key="8">
    <source>
        <dbReference type="Pfam" id="PF07687"/>
    </source>
</evidence>
<sequence>MTQTVPAELDPALIKQIIAAVDAGFEEQCQLTEKVISFPSLRGQEATAQDFMAQTYRSRGLSVDHWKIDLGDIQHLPGFSPVAVSYDNAFNVVATHRPREATGRSLILNGHMDVVPTGPLDLWTKPPFHPWRDGDWLYGRGGGDMKAGLVCALSAFDALSRLGLQPAANCYFQSVTEEECTGNGALACLARGYRADAAIIPEPSDMCLVAGQLGVMWFQVKLQGRPAHVGWAGTGSNAIEASFPIIAALHELEAKWNAARHQNWADHPHPINFVVSKIEGGDWTSSVPAWCTFDMRISFYPGMKLEQVRRDIEDTVRQAAGNHPFLANNPPQVIYHGFQAEPYIVTGGEAAQATLRRSHRSVTGEDPADVSLTATTDARFFGLYAGIPALVYGPKAIDIHGFDERVSMRSMRDVTCTIALFMAQWCGVEKRN</sequence>
<keyword evidence="4" id="KW-0479">Metal-binding</keyword>
<dbReference type="InterPro" id="IPR002933">
    <property type="entry name" value="Peptidase_M20"/>
</dbReference>
<dbReference type="InterPro" id="IPR050072">
    <property type="entry name" value="Peptidase_M20A"/>
</dbReference>
<dbReference type="PANTHER" id="PTHR43808:SF25">
    <property type="entry name" value="PEPTIDASE M20 DIMERISATION DOMAIN-CONTAINING PROTEIN"/>
    <property type="match status" value="1"/>
</dbReference>
<dbReference type="Pfam" id="PF01546">
    <property type="entry name" value="Peptidase_M20"/>
    <property type="match status" value="1"/>
</dbReference>
<dbReference type="Gene3D" id="3.30.70.360">
    <property type="match status" value="1"/>
</dbReference>
<evidence type="ECO:0000313" key="10">
    <source>
        <dbReference type="Proteomes" id="UP001279642"/>
    </source>
</evidence>
<evidence type="ECO:0000313" key="9">
    <source>
        <dbReference type="EMBL" id="MDY0885860.1"/>
    </source>
</evidence>
<dbReference type="Gene3D" id="3.40.630.10">
    <property type="entry name" value="Zn peptidases"/>
    <property type="match status" value="1"/>
</dbReference>
<keyword evidence="7" id="KW-0170">Cobalt</keyword>
<protein>
    <submittedName>
        <fullName evidence="9">ArgE/DapE family deacylase</fullName>
        <ecNumber evidence="9">3.4.-.-</ecNumber>
    </submittedName>
</protein>
<keyword evidence="10" id="KW-1185">Reference proteome</keyword>
<organism evidence="9 10">
    <name type="scientific">Dongia soli</name>
    <dbReference type="NCBI Taxonomy" id="600628"/>
    <lineage>
        <taxon>Bacteria</taxon>
        <taxon>Pseudomonadati</taxon>
        <taxon>Pseudomonadota</taxon>
        <taxon>Alphaproteobacteria</taxon>
        <taxon>Rhodospirillales</taxon>
        <taxon>Dongiaceae</taxon>
        <taxon>Dongia</taxon>
    </lineage>
</organism>
<dbReference type="PANTHER" id="PTHR43808">
    <property type="entry name" value="ACETYLORNITHINE DEACETYLASE"/>
    <property type="match status" value="1"/>
</dbReference>
<dbReference type="InterPro" id="IPR036264">
    <property type="entry name" value="Bact_exopeptidase_dim_dom"/>
</dbReference>
<dbReference type="SUPFAM" id="SSF53187">
    <property type="entry name" value="Zn-dependent exopeptidases"/>
    <property type="match status" value="1"/>
</dbReference>
<dbReference type="InterPro" id="IPR010182">
    <property type="entry name" value="ArgE/DapE"/>
</dbReference>
<evidence type="ECO:0000256" key="6">
    <source>
        <dbReference type="ARBA" id="ARBA00022833"/>
    </source>
</evidence>
<dbReference type="EMBL" id="JAXCLW010000015">
    <property type="protein sequence ID" value="MDY0885860.1"/>
    <property type="molecule type" value="Genomic_DNA"/>
</dbReference>
<dbReference type="InterPro" id="IPR011650">
    <property type="entry name" value="Peptidase_M20_dimer"/>
</dbReference>
<gene>
    <name evidence="9" type="ORF">SMD27_23695</name>
</gene>
<proteinExistence type="inferred from homology"/>
<accession>A0ABU5EL19</accession>